<feature type="compositionally biased region" description="Pro residues" evidence="1">
    <location>
        <begin position="43"/>
        <end position="58"/>
    </location>
</feature>
<dbReference type="Proteomes" id="UP000719766">
    <property type="component" value="Unassembled WGS sequence"/>
</dbReference>
<evidence type="ECO:0000256" key="1">
    <source>
        <dbReference type="SAM" id="MobiDB-lite"/>
    </source>
</evidence>
<evidence type="ECO:0000313" key="2">
    <source>
        <dbReference type="EMBL" id="KAG1796290.1"/>
    </source>
</evidence>
<protein>
    <submittedName>
        <fullName evidence="2">Uncharacterized protein</fullName>
    </submittedName>
</protein>
<keyword evidence="3" id="KW-1185">Reference proteome</keyword>
<accession>A0A9P7AXI0</accession>
<evidence type="ECO:0000313" key="3">
    <source>
        <dbReference type="Proteomes" id="UP000719766"/>
    </source>
</evidence>
<comment type="caution">
    <text evidence="2">The sequence shown here is derived from an EMBL/GenBank/DDBJ whole genome shotgun (WGS) entry which is preliminary data.</text>
</comment>
<dbReference type="AlphaFoldDB" id="A0A9P7AXI0"/>
<dbReference type="OrthoDB" id="2689440at2759"/>
<gene>
    <name evidence="2" type="ORF">HD556DRAFT_1441587</name>
</gene>
<sequence>MGTSSAARVAAKITPAAAVMNMQGSINRLTDAIEKSLAHPLEMVPPPPPPPPPPPAPPTMISRGLAIMRSTDADLGVEQRATLLRIFTRAGGENNLAAYVELEDDFEMRRAFISGLLVST</sequence>
<name>A0A9P7AXI0_9AGAM</name>
<dbReference type="EMBL" id="JABBWE010000019">
    <property type="protein sequence ID" value="KAG1796290.1"/>
    <property type="molecule type" value="Genomic_DNA"/>
</dbReference>
<proteinExistence type="predicted"/>
<dbReference type="RefSeq" id="XP_041161806.1">
    <property type="nucleotide sequence ID" value="XM_041306326.1"/>
</dbReference>
<organism evidence="2 3">
    <name type="scientific">Suillus plorans</name>
    <dbReference type="NCBI Taxonomy" id="116603"/>
    <lineage>
        <taxon>Eukaryota</taxon>
        <taxon>Fungi</taxon>
        <taxon>Dikarya</taxon>
        <taxon>Basidiomycota</taxon>
        <taxon>Agaricomycotina</taxon>
        <taxon>Agaricomycetes</taxon>
        <taxon>Agaricomycetidae</taxon>
        <taxon>Boletales</taxon>
        <taxon>Suillineae</taxon>
        <taxon>Suillaceae</taxon>
        <taxon>Suillus</taxon>
    </lineage>
</organism>
<dbReference type="GeneID" id="64600090"/>
<reference evidence="2" key="1">
    <citation type="journal article" date="2020" name="New Phytol.">
        <title>Comparative genomics reveals dynamic genome evolution in host specialist ectomycorrhizal fungi.</title>
        <authorList>
            <person name="Lofgren L.A."/>
            <person name="Nguyen N.H."/>
            <person name="Vilgalys R."/>
            <person name="Ruytinx J."/>
            <person name="Liao H.L."/>
            <person name="Branco S."/>
            <person name="Kuo A."/>
            <person name="LaButti K."/>
            <person name="Lipzen A."/>
            <person name="Andreopoulos W."/>
            <person name="Pangilinan J."/>
            <person name="Riley R."/>
            <person name="Hundley H."/>
            <person name="Na H."/>
            <person name="Barry K."/>
            <person name="Grigoriev I.V."/>
            <person name="Stajich J.E."/>
            <person name="Kennedy P.G."/>
        </authorList>
    </citation>
    <scope>NUCLEOTIDE SEQUENCE</scope>
    <source>
        <strain evidence="2">S12</strain>
    </source>
</reference>
<feature type="region of interest" description="Disordered" evidence="1">
    <location>
        <begin position="38"/>
        <end position="61"/>
    </location>
</feature>